<evidence type="ECO:0000313" key="1">
    <source>
        <dbReference type="EMBL" id="RGO50791.1"/>
    </source>
</evidence>
<keyword evidence="2" id="KW-1185">Reference proteome</keyword>
<organism evidence="1 2">
    <name type="scientific">Dorea formicigenerans</name>
    <dbReference type="NCBI Taxonomy" id="39486"/>
    <lineage>
        <taxon>Bacteria</taxon>
        <taxon>Bacillati</taxon>
        <taxon>Bacillota</taxon>
        <taxon>Clostridia</taxon>
        <taxon>Lachnospirales</taxon>
        <taxon>Lachnospiraceae</taxon>
        <taxon>Dorea</taxon>
    </lineage>
</organism>
<dbReference type="AlphaFoldDB" id="A0A3E5GT65"/>
<gene>
    <name evidence="1" type="ORF">DXB12_08235</name>
</gene>
<reference evidence="1 2" key="1">
    <citation type="submission" date="2018-08" db="EMBL/GenBank/DDBJ databases">
        <title>A genome reference for cultivated species of the human gut microbiota.</title>
        <authorList>
            <person name="Zou Y."/>
            <person name="Xue W."/>
            <person name="Luo G."/>
        </authorList>
    </citation>
    <scope>NUCLEOTIDE SEQUENCE [LARGE SCALE GENOMIC DNA]</scope>
    <source>
        <strain evidence="1 2">OM02-12</strain>
    </source>
</reference>
<proteinExistence type="predicted"/>
<dbReference type="RefSeq" id="WP_117613495.1">
    <property type="nucleotide sequence ID" value="NZ_QSVQ01000008.1"/>
</dbReference>
<evidence type="ECO:0000313" key="2">
    <source>
        <dbReference type="Proteomes" id="UP000261055"/>
    </source>
</evidence>
<protein>
    <submittedName>
        <fullName evidence="1">Uncharacterized protein</fullName>
    </submittedName>
</protein>
<dbReference type="Proteomes" id="UP000261055">
    <property type="component" value="Unassembled WGS sequence"/>
</dbReference>
<dbReference type="EMBL" id="QSVQ01000008">
    <property type="protein sequence ID" value="RGO50791.1"/>
    <property type="molecule type" value="Genomic_DNA"/>
</dbReference>
<accession>A0A3E5GT65</accession>
<comment type="caution">
    <text evidence="1">The sequence shown here is derived from an EMBL/GenBank/DDBJ whole genome shotgun (WGS) entry which is preliminary data.</text>
</comment>
<name>A0A3E5GT65_9FIRM</name>
<sequence length="82" mass="9521">MQIKDFSKPIMLPHNQLALSAIFKFNDRVFIKVSEAYNDDFSNSYDLSKKQLVQFSPDTEVEYVRGTLILHRGDWSDANAHQ</sequence>